<keyword evidence="7 10" id="KW-0067">ATP-binding</keyword>
<dbReference type="Pfam" id="PF01715">
    <property type="entry name" value="IPPT"/>
    <property type="match status" value="1"/>
</dbReference>
<dbReference type="AlphaFoldDB" id="A0A9D1N9L0"/>
<protein>
    <recommendedName>
        <fullName evidence="10">tRNA dimethylallyltransferase</fullName>
        <ecNumber evidence="10">2.5.1.75</ecNumber>
    </recommendedName>
    <alternativeName>
        <fullName evidence="10">Dimethylallyl diphosphate:tRNA dimethylallyltransferase</fullName>
        <shortName evidence="10">DMAPP:tRNA dimethylallyltransferase</shortName>
        <shortName evidence="10">DMATase</shortName>
    </alternativeName>
    <alternativeName>
        <fullName evidence="10">Isopentenyl-diphosphate:tRNA isopentenyltransferase</fullName>
        <shortName evidence="10">IPP transferase</shortName>
        <shortName evidence="10">IPPT</shortName>
        <shortName evidence="10">IPTase</shortName>
    </alternativeName>
</protein>
<keyword evidence="8 10" id="KW-0460">Magnesium</keyword>
<dbReference type="PANTHER" id="PTHR11088:SF60">
    <property type="entry name" value="TRNA DIMETHYLALLYLTRANSFERASE"/>
    <property type="match status" value="1"/>
</dbReference>
<keyword evidence="4 10" id="KW-0808">Transferase</keyword>
<proteinExistence type="inferred from homology"/>
<dbReference type="InterPro" id="IPR027417">
    <property type="entry name" value="P-loop_NTPase"/>
</dbReference>
<dbReference type="GO" id="GO:0005524">
    <property type="term" value="F:ATP binding"/>
    <property type="evidence" value="ECO:0007669"/>
    <property type="project" value="UniProtKB-UniRule"/>
</dbReference>
<evidence type="ECO:0000256" key="8">
    <source>
        <dbReference type="ARBA" id="ARBA00022842"/>
    </source>
</evidence>
<evidence type="ECO:0000256" key="10">
    <source>
        <dbReference type="HAMAP-Rule" id="MF_00185"/>
    </source>
</evidence>
<evidence type="ECO:0000256" key="11">
    <source>
        <dbReference type="RuleBase" id="RU003783"/>
    </source>
</evidence>
<evidence type="ECO:0000256" key="5">
    <source>
        <dbReference type="ARBA" id="ARBA00022694"/>
    </source>
</evidence>
<dbReference type="NCBIfam" id="TIGR00174">
    <property type="entry name" value="miaA"/>
    <property type="match status" value="1"/>
</dbReference>
<evidence type="ECO:0000313" key="14">
    <source>
        <dbReference type="EMBL" id="HIU98656.1"/>
    </source>
</evidence>
<comment type="caution">
    <text evidence="10">Lacks conserved residue(s) required for the propagation of feature annotation.</text>
</comment>
<dbReference type="InterPro" id="IPR039657">
    <property type="entry name" value="Dimethylallyltransferase"/>
</dbReference>
<reference evidence="14" key="1">
    <citation type="submission" date="2020-10" db="EMBL/GenBank/DDBJ databases">
        <authorList>
            <person name="Gilroy R."/>
        </authorList>
    </citation>
    <scope>NUCLEOTIDE SEQUENCE</scope>
    <source>
        <strain evidence="14">10406</strain>
    </source>
</reference>
<evidence type="ECO:0000256" key="3">
    <source>
        <dbReference type="ARBA" id="ARBA00005842"/>
    </source>
</evidence>
<comment type="caution">
    <text evidence="14">The sequence shown here is derived from an EMBL/GenBank/DDBJ whole genome shotgun (WGS) entry which is preliminary data.</text>
</comment>
<dbReference type="InterPro" id="IPR018022">
    <property type="entry name" value="IPT"/>
</dbReference>
<comment type="subunit">
    <text evidence="10">Monomer.</text>
</comment>
<dbReference type="Gene3D" id="3.40.50.300">
    <property type="entry name" value="P-loop containing nucleotide triphosphate hydrolases"/>
    <property type="match status" value="1"/>
</dbReference>
<organism evidence="14 15">
    <name type="scientific">Candidatus Limadaptatus stercoripullorum</name>
    <dbReference type="NCBI Taxonomy" id="2840846"/>
    <lineage>
        <taxon>Bacteria</taxon>
        <taxon>Bacillati</taxon>
        <taxon>Bacillota</taxon>
        <taxon>Clostridia</taxon>
        <taxon>Eubacteriales</taxon>
        <taxon>Candidatus Limadaptatus</taxon>
    </lineage>
</organism>
<dbReference type="GO" id="GO:0006400">
    <property type="term" value="P:tRNA modification"/>
    <property type="evidence" value="ECO:0007669"/>
    <property type="project" value="TreeGrafter"/>
</dbReference>
<dbReference type="GO" id="GO:0052381">
    <property type="term" value="F:tRNA dimethylallyltransferase activity"/>
    <property type="evidence" value="ECO:0007669"/>
    <property type="project" value="UniProtKB-UniRule"/>
</dbReference>
<keyword evidence="5 10" id="KW-0819">tRNA processing</keyword>
<evidence type="ECO:0000256" key="4">
    <source>
        <dbReference type="ARBA" id="ARBA00022679"/>
    </source>
</evidence>
<sequence length="324" mass="35563">MTAPALSRSKLFEAPRAVFVGGPTASGKSEFAHRLALERGGTIISADSMQIYRGLDIGTAKEPENRRSEVDYRLIDIVDAGESYSVSDFAAAAEQAARDAISRGSLPIVCGGTGLYFESLFRPLGLGGAAADPALRLELSALYDEIGGEKFRDLLRECDMASAEKLHPNDKKRLVRAMEAAKLTGKPLSEQKDEFSGDFILVCFTAPREELYARTDARADKMIKAGLPEEAARFLDALGGEAQSMKAIGYKEFLPYMDEYRENGGFSAEGLDEIAKNIKKNTRNYAKRQLTWFRRYPFARWFAAGDHDGAAAYVRERLSGGTTL</sequence>
<evidence type="ECO:0000256" key="2">
    <source>
        <dbReference type="ARBA" id="ARBA00003213"/>
    </source>
</evidence>
<comment type="similarity">
    <text evidence="3 10 13">Belongs to the IPP transferase family.</text>
</comment>
<evidence type="ECO:0000256" key="6">
    <source>
        <dbReference type="ARBA" id="ARBA00022741"/>
    </source>
</evidence>
<evidence type="ECO:0000313" key="15">
    <source>
        <dbReference type="Proteomes" id="UP000886857"/>
    </source>
</evidence>
<dbReference type="HAMAP" id="MF_00185">
    <property type="entry name" value="IPP_trans"/>
    <property type="match status" value="1"/>
</dbReference>
<comment type="cofactor">
    <cofactor evidence="1 10">
        <name>Mg(2+)</name>
        <dbReference type="ChEBI" id="CHEBI:18420"/>
    </cofactor>
</comment>
<feature type="site" description="Interaction with substrate tRNA" evidence="10">
    <location>
        <position position="113"/>
    </location>
</feature>
<dbReference type="Gene3D" id="1.10.20.140">
    <property type="match status" value="1"/>
</dbReference>
<name>A0A9D1N9L0_9FIRM</name>
<feature type="region of interest" description="Interaction with substrate tRNA" evidence="10">
    <location>
        <begin position="47"/>
        <end position="50"/>
    </location>
</feature>
<keyword evidence="6 10" id="KW-0547">Nucleotide-binding</keyword>
<feature type="site" description="Interaction with substrate tRNA" evidence="10">
    <location>
        <position position="136"/>
    </location>
</feature>
<feature type="binding site" evidence="10">
    <location>
        <begin position="22"/>
        <end position="29"/>
    </location>
    <ligand>
        <name>ATP</name>
        <dbReference type="ChEBI" id="CHEBI:30616"/>
    </ligand>
</feature>
<reference evidence="14" key="2">
    <citation type="journal article" date="2021" name="PeerJ">
        <title>Extensive microbial diversity within the chicken gut microbiome revealed by metagenomics and culture.</title>
        <authorList>
            <person name="Gilroy R."/>
            <person name="Ravi A."/>
            <person name="Getino M."/>
            <person name="Pursley I."/>
            <person name="Horton D.L."/>
            <person name="Alikhan N.F."/>
            <person name="Baker D."/>
            <person name="Gharbi K."/>
            <person name="Hall N."/>
            <person name="Watson M."/>
            <person name="Adriaenssens E.M."/>
            <person name="Foster-Nyarko E."/>
            <person name="Jarju S."/>
            <person name="Secka A."/>
            <person name="Antonio M."/>
            <person name="Oren A."/>
            <person name="Chaudhuri R.R."/>
            <person name="La Ragione R."/>
            <person name="Hildebrand F."/>
            <person name="Pallen M.J."/>
        </authorList>
    </citation>
    <scope>NUCLEOTIDE SEQUENCE</scope>
    <source>
        <strain evidence="14">10406</strain>
    </source>
</reference>
<dbReference type="EC" id="2.5.1.75" evidence="10"/>
<evidence type="ECO:0000256" key="9">
    <source>
        <dbReference type="ARBA" id="ARBA00049563"/>
    </source>
</evidence>
<dbReference type="Proteomes" id="UP000886857">
    <property type="component" value="Unassembled WGS sequence"/>
</dbReference>
<evidence type="ECO:0000256" key="13">
    <source>
        <dbReference type="RuleBase" id="RU003785"/>
    </source>
</evidence>
<evidence type="ECO:0000256" key="12">
    <source>
        <dbReference type="RuleBase" id="RU003784"/>
    </source>
</evidence>
<dbReference type="EMBL" id="DVOE01000033">
    <property type="protein sequence ID" value="HIU98656.1"/>
    <property type="molecule type" value="Genomic_DNA"/>
</dbReference>
<comment type="catalytic activity">
    <reaction evidence="9 10 11">
        <text>adenosine(37) in tRNA + dimethylallyl diphosphate = N(6)-dimethylallyladenosine(37) in tRNA + diphosphate</text>
        <dbReference type="Rhea" id="RHEA:26482"/>
        <dbReference type="Rhea" id="RHEA-COMP:10162"/>
        <dbReference type="Rhea" id="RHEA-COMP:10375"/>
        <dbReference type="ChEBI" id="CHEBI:33019"/>
        <dbReference type="ChEBI" id="CHEBI:57623"/>
        <dbReference type="ChEBI" id="CHEBI:74411"/>
        <dbReference type="ChEBI" id="CHEBI:74415"/>
        <dbReference type="EC" id="2.5.1.75"/>
    </reaction>
</comment>
<gene>
    <name evidence="10 14" type="primary">miaA</name>
    <name evidence="14" type="ORF">IAC73_02290</name>
</gene>
<comment type="function">
    <text evidence="2 10 12">Catalyzes the transfer of a dimethylallyl group onto the adenine at position 37 in tRNAs that read codons beginning with uridine, leading to the formation of N6-(dimethylallyl)adenosine (i(6)A).</text>
</comment>
<accession>A0A9D1N9L0</accession>
<dbReference type="SUPFAM" id="SSF52540">
    <property type="entry name" value="P-loop containing nucleoside triphosphate hydrolases"/>
    <property type="match status" value="2"/>
</dbReference>
<evidence type="ECO:0000256" key="1">
    <source>
        <dbReference type="ARBA" id="ARBA00001946"/>
    </source>
</evidence>
<feature type="binding site" evidence="10">
    <location>
        <begin position="24"/>
        <end position="29"/>
    </location>
    <ligand>
        <name>substrate</name>
    </ligand>
</feature>
<dbReference type="PANTHER" id="PTHR11088">
    <property type="entry name" value="TRNA DIMETHYLALLYLTRANSFERASE"/>
    <property type="match status" value="1"/>
</dbReference>
<evidence type="ECO:0000256" key="7">
    <source>
        <dbReference type="ARBA" id="ARBA00022840"/>
    </source>
</evidence>